<sequence>MSGGASTPTIGEPGWGARIGIAVAVAAAGLLLAIIGTTIWACVWSLPYSGDEQVGGMTNERMQEGIRRHCLIAFVLFIGPFAAVGGATAGFLASPTIWRRYWQHEARLAAELEATRARLRGED</sequence>
<keyword evidence="1" id="KW-0472">Membrane</keyword>
<feature type="transmembrane region" description="Helical" evidence="1">
    <location>
        <begin position="66"/>
        <end position="93"/>
    </location>
</feature>
<evidence type="ECO:0000313" key="3">
    <source>
        <dbReference type="Proteomes" id="UP000553888"/>
    </source>
</evidence>
<evidence type="ECO:0000256" key="1">
    <source>
        <dbReference type="SAM" id="Phobius"/>
    </source>
</evidence>
<proteinExistence type="predicted"/>
<accession>A0A852Y759</accession>
<keyword evidence="1" id="KW-0812">Transmembrane</keyword>
<name>A0A852Y759_9MICO</name>
<dbReference type="Proteomes" id="UP000553888">
    <property type="component" value="Unassembled WGS sequence"/>
</dbReference>
<keyword evidence="1" id="KW-1133">Transmembrane helix</keyword>
<reference evidence="2 3" key="1">
    <citation type="submission" date="2020-07" db="EMBL/GenBank/DDBJ databases">
        <title>Sequencing the genomes of 1000 actinobacteria strains.</title>
        <authorList>
            <person name="Klenk H.-P."/>
        </authorList>
    </citation>
    <scope>NUCLEOTIDE SEQUENCE [LARGE SCALE GENOMIC DNA]</scope>
    <source>
        <strain evidence="2 3">DSM 23141</strain>
    </source>
</reference>
<organism evidence="2 3">
    <name type="scientific">Schumannella luteola</name>
    <dbReference type="NCBI Taxonomy" id="472059"/>
    <lineage>
        <taxon>Bacteria</taxon>
        <taxon>Bacillati</taxon>
        <taxon>Actinomycetota</taxon>
        <taxon>Actinomycetes</taxon>
        <taxon>Micrococcales</taxon>
        <taxon>Microbacteriaceae</taxon>
        <taxon>Schumannella</taxon>
    </lineage>
</organism>
<comment type="caution">
    <text evidence="2">The sequence shown here is derived from an EMBL/GenBank/DDBJ whole genome shotgun (WGS) entry which is preliminary data.</text>
</comment>
<dbReference type="RefSeq" id="WP_179565374.1">
    <property type="nucleotide sequence ID" value="NZ_JACBZY010000001.1"/>
</dbReference>
<evidence type="ECO:0000313" key="2">
    <source>
        <dbReference type="EMBL" id="NYG98153.1"/>
    </source>
</evidence>
<gene>
    <name evidence="2" type="ORF">BJ979_000779</name>
</gene>
<keyword evidence="3" id="KW-1185">Reference proteome</keyword>
<protein>
    <submittedName>
        <fullName evidence="2">Uncharacterized protein</fullName>
    </submittedName>
</protein>
<dbReference type="EMBL" id="JACBZY010000001">
    <property type="protein sequence ID" value="NYG98153.1"/>
    <property type="molecule type" value="Genomic_DNA"/>
</dbReference>
<dbReference type="AlphaFoldDB" id="A0A852Y759"/>
<feature type="transmembrane region" description="Helical" evidence="1">
    <location>
        <begin position="21"/>
        <end position="46"/>
    </location>
</feature>